<dbReference type="Proteomes" id="UP000198589">
    <property type="component" value="Unassembled WGS sequence"/>
</dbReference>
<proteinExistence type="predicted"/>
<dbReference type="AlphaFoldDB" id="A0A1I2ENP2"/>
<keyword evidence="2" id="KW-1185">Reference proteome</keyword>
<organism evidence="1 2">
    <name type="scientific">Blastococcus tunisiensis</name>
    <dbReference type="NCBI Taxonomy" id="1798228"/>
    <lineage>
        <taxon>Bacteria</taxon>
        <taxon>Bacillati</taxon>
        <taxon>Actinomycetota</taxon>
        <taxon>Actinomycetes</taxon>
        <taxon>Geodermatophilales</taxon>
        <taxon>Geodermatophilaceae</taxon>
        <taxon>Blastococcus</taxon>
    </lineage>
</organism>
<evidence type="ECO:0000313" key="2">
    <source>
        <dbReference type="Proteomes" id="UP000198589"/>
    </source>
</evidence>
<reference evidence="2" key="1">
    <citation type="submission" date="2016-10" db="EMBL/GenBank/DDBJ databases">
        <authorList>
            <person name="Varghese N."/>
            <person name="Submissions S."/>
        </authorList>
    </citation>
    <scope>NUCLEOTIDE SEQUENCE [LARGE SCALE GENOMIC DNA]</scope>
    <source>
        <strain evidence="2">DSM 46838</strain>
    </source>
</reference>
<gene>
    <name evidence="1" type="ORF">SAMN05216574_107121</name>
</gene>
<sequence>MEITHQLRQLAMNRQSAAVLRTRADRAGRNAQPQVAEFLGALAQRRREAAENSTRALAMLGVIVGGRR</sequence>
<protein>
    <submittedName>
        <fullName evidence="1">Uncharacterized protein</fullName>
    </submittedName>
</protein>
<dbReference type="EMBL" id="FOND01000007">
    <property type="protein sequence ID" value="SFE94106.1"/>
    <property type="molecule type" value="Genomic_DNA"/>
</dbReference>
<accession>A0A1I2ENP2</accession>
<name>A0A1I2ENP2_9ACTN</name>
<evidence type="ECO:0000313" key="1">
    <source>
        <dbReference type="EMBL" id="SFE94106.1"/>
    </source>
</evidence>